<evidence type="ECO:0000313" key="4">
    <source>
        <dbReference type="Proteomes" id="UP001302321"/>
    </source>
</evidence>
<organism evidence="3 4">
    <name type="scientific">Triangularia setosa</name>
    <dbReference type="NCBI Taxonomy" id="2587417"/>
    <lineage>
        <taxon>Eukaryota</taxon>
        <taxon>Fungi</taxon>
        <taxon>Dikarya</taxon>
        <taxon>Ascomycota</taxon>
        <taxon>Pezizomycotina</taxon>
        <taxon>Sordariomycetes</taxon>
        <taxon>Sordariomycetidae</taxon>
        <taxon>Sordariales</taxon>
        <taxon>Podosporaceae</taxon>
        <taxon>Triangularia</taxon>
    </lineage>
</organism>
<name>A0AAN6VYF6_9PEZI</name>
<evidence type="ECO:0000313" key="3">
    <source>
        <dbReference type="EMBL" id="KAK4171990.1"/>
    </source>
</evidence>
<dbReference type="Proteomes" id="UP001302321">
    <property type="component" value="Unassembled WGS sequence"/>
</dbReference>
<keyword evidence="4" id="KW-1185">Reference proteome</keyword>
<keyword evidence="3" id="KW-0808">Transferase</keyword>
<dbReference type="SUPFAM" id="SSF53335">
    <property type="entry name" value="S-adenosyl-L-methionine-dependent methyltransferases"/>
    <property type="match status" value="1"/>
</dbReference>
<comment type="caution">
    <text evidence="3">The sequence shown here is derived from an EMBL/GenBank/DDBJ whole genome shotgun (WGS) entry which is preliminary data.</text>
</comment>
<dbReference type="GO" id="GO:0008168">
    <property type="term" value="F:methyltransferase activity"/>
    <property type="evidence" value="ECO:0007669"/>
    <property type="project" value="UniProtKB-KW"/>
</dbReference>
<evidence type="ECO:0000259" key="2">
    <source>
        <dbReference type="Pfam" id="PF13649"/>
    </source>
</evidence>
<dbReference type="Gene3D" id="3.40.50.150">
    <property type="entry name" value="Vaccinia Virus protein VP39"/>
    <property type="match status" value="1"/>
</dbReference>
<dbReference type="CDD" id="cd02440">
    <property type="entry name" value="AdoMet_MTases"/>
    <property type="match status" value="1"/>
</dbReference>
<sequence length="262" mass="28927">MATAERNQYDGFATEYASYGDVPDMKLEIDLVQTALGDCTGLTVLDLGGGSGLHARSAAGAGAARVDVVDISAEMLRVGQELEETLGRNDRVRYLQADAARPLAEQINKTEEDFKRQQQYDIVMANWLLDHATSEEDLRGMWANVAAALKPGGKFIGVRVRCIRAPYLQYGKYGVIFSEYEEIPGPGWKYKVSFKLNNTPVSFEATSMESTLNLDHSIPQGLGMGDFSVLPHEESKVVKEDLEYWADHLKNPSFVVVVGTKK</sequence>
<evidence type="ECO:0000256" key="1">
    <source>
        <dbReference type="ARBA" id="ARBA00038158"/>
    </source>
</evidence>
<dbReference type="Pfam" id="PF13649">
    <property type="entry name" value="Methyltransf_25"/>
    <property type="match status" value="1"/>
</dbReference>
<feature type="domain" description="Methyltransferase" evidence="2">
    <location>
        <begin position="44"/>
        <end position="153"/>
    </location>
</feature>
<gene>
    <name evidence="3" type="ORF">QBC36DRAFT_223658</name>
</gene>
<accession>A0AAN6VYF6</accession>
<dbReference type="InterPro" id="IPR041698">
    <property type="entry name" value="Methyltransf_25"/>
</dbReference>
<dbReference type="GO" id="GO:0032259">
    <property type="term" value="P:methylation"/>
    <property type="evidence" value="ECO:0007669"/>
    <property type="project" value="UniProtKB-KW"/>
</dbReference>
<reference evidence="3" key="1">
    <citation type="journal article" date="2023" name="Mol. Phylogenet. Evol.">
        <title>Genome-scale phylogeny and comparative genomics of the fungal order Sordariales.</title>
        <authorList>
            <person name="Hensen N."/>
            <person name="Bonometti L."/>
            <person name="Westerberg I."/>
            <person name="Brannstrom I.O."/>
            <person name="Guillou S."/>
            <person name="Cros-Aarteil S."/>
            <person name="Calhoun S."/>
            <person name="Haridas S."/>
            <person name="Kuo A."/>
            <person name="Mondo S."/>
            <person name="Pangilinan J."/>
            <person name="Riley R."/>
            <person name="LaButti K."/>
            <person name="Andreopoulos B."/>
            <person name="Lipzen A."/>
            <person name="Chen C."/>
            <person name="Yan M."/>
            <person name="Daum C."/>
            <person name="Ng V."/>
            <person name="Clum A."/>
            <person name="Steindorff A."/>
            <person name="Ohm R.A."/>
            <person name="Martin F."/>
            <person name="Silar P."/>
            <person name="Natvig D.O."/>
            <person name="Lalanne C."/>
            <person name="Gautier V."/>
            <person name="Ament-Velasquez S.L."/>
            <person name="Kruys A."/>
            <person name="Hutchinson M.I."/>
            <person name="Powell A.J."/>
            <person name="Barry K."/>
            <person name="Miller A.N."/>
            <person name="Grigoriev I.V."/>
            <person name="Debuchy R."/>
            <person name="Gladieux P."/>
            <person name="Hiltunen Thoren M."/>
            <person name="Johannesson H."/>
        </authorList>
    </citation>
    <scope>NUCLEOTIDE SEQUENCE</scope>
    <source>
        <strain evidence="3">CBS 892.96</strain>
    </source>
</reference>
<reference evidence="3" key="2">
    <citation type="submission" date="2023-05" db="EMBL/GenBank/DDBJ databases">
        <authorList>
            <consortium name="Lawrence Berkeley National Laboratory"/>
            <person name="Steindorff A."/>
            <person name="Hensen N."/>
            <person name="Bonometti L."/>
            <person name="Westerberg I."/>
            <person name="Brannstrom I.O."/>
            <person name="Guillou S."/>
            <person name="Cros-Aarteil S."/>
            <person name="Calhoun S."/>
            <person name="Haridas S."/>
            <person name="Kuo A."/>
            <person name="Mondo S."/>
            <person name="Pangilinan J."/>
            <person name="Riley R."/>
            <person name="Labutti K."/>
            <person name="Andreopoulos B."/>
            <person name="Lipzen A."/>
            <person name="Chen C."/>
            <person name="Yanf M."/>
            <person name="Daum C."/>
            <person name="Ng V."/>
            <person name="Clum A."/>
            <person name="Ohm R."/>
            <person name="Martin F."/>
            <person name="Silar P."/>
            <person name="Natvig D."/>
            <person name="Lalanne C."/>
            <person name="Gautier V."/>
            <person name="Ament-Velasquez S.L."/>
            <person name="Kruys A."/>
            <person name="Hutchinson M.I."/>
            <person name="Powell A.J."/>
            <person name="Barry K."/>
            <person name="Miller A.N."/>
            <person name="Grigoriev I.V."/>
            <person name="Debuchy R."/>
            <person name="Gladieux P."/>
            <person name="Thoren M.H."/>
            <person name="Johannesson H."/>
        </authorList>
    </citation>
    <scope>NUCLEOTIDE SEQUENCE</scope>
    <source>
        <strain evidence="3">CBS 892.96</strain>
    </source>
</reference>
<dbReference type="InterPro" id="IPR029063">
    <property type="entry name" value="SAM-dependent_MTases_sf"/>
</dbReference>
<dbReference type="PANTHER" id="PTHR43591">
    <property type="entry name" value="METHYLTRANSFERASE"/>
    <property type="match status" value="1"/>
</dbReference>
<keyword evidence="3" id="KW-0489">Methyltransferase</keyword>
<dbReference type="EMBL" id="MU866477">
    <property type="protein sequence ID" value="KAK4171990.1"/>
    <property type="molecule type" value="Genomic_DNA"/>
</dbReference>
<comment type="similarity">
    <text evidence="1">Belongs to the methyltransferase superfamily. LaeA methyltransferase family.</text>
</comment>
<protein>
    <submittedName>
        <fullName evidence="3">S-adenosyl-L-methionine-dependent methyltransferase</fullName>
    </submittedName>
</protein>
<proteinExistence type="inferred from homology"/>
<dbReference type="AlphaFoldDB" id="A0AAN6VYF6"/>